<name>A0A0E9RVK5_ANGAN</name>
<proteinExistence type="predicted"/>
<accession>A0A0E9RVK5</accession>
<dbReference type="AlphaFoldDB" id="A0A0E9RVK5"/>
<reference evidence="1" key="2">
    <citation type="journal article" date="2015" name="Fish Shellfish Immunol.">
        <title>Early steps in the European eel (Anguilla anguilla)-Vibrio vulnificus interaction in the gills: Role of the RtxA13 toxin.</title>
        <authorList>
            <person name="Callol A."/>
            <person name="Pajuelo D."/>
            <person name="Ebbesson L."/>
            <person name="Teles M."/>
            <person name="MacKenzie S."/>
            <person name="Amaro C."/>
        </authorList>
    </citation>
    <scope>NUCLEOTIDE SEQUENCE</scope>
</reference>
<organism evidence="1">
    <name type="scientific">Anguilla anguilla</name>
    <name type="common">European freshwater eel</name>
    <name type="synonym">Muraena anguilla</name>
    <dbReference type="NCBI Taxonomy" id="7936"/>
    <lineage>
        <taxon>Eukaryota</taxon>
        <taxon>Metazoa</taxon>
        <taxon>Chordata</taxon>
        <taxon>Craniata</taxon>
        <taxon>Vertebrata</taxon>
        <taxon>Euteleostomi</taxon>
        <taxon>Actinopterygii</taxon>
        <taxon>Neopterygii</taxon>
        <taxon>Teleostei</taxon>
        <taxon>Anguilliformes</taxon>
        <taxon>Anguillidae</taxon>
        <taxon>Anguilla</taxon>
    </lineage>
</organism>
<evidence type="ECO:0000313" key="1">
    <source>
        <dbReference type="EMBL" id="JAH33216.1"/>
    </source>
</evidence>
<protein>
    <submittedName>
        <fullName evidence="1">Uncharacterized protein</fullName>
    </submittedName>
</protein>
<dbReference type="EMBL" id="GBXM01075361">
    <property type="protein sequence ID" value="JAH33216.1"/>
    <property type="molecule type" value="Transcribed_RNA"/>
</dbReference>
<reference evidence="1" key="1">
    <citation type="submission" date="2014-11" db="EMBL/GenBank/DDBJ databases">
        <authorList>
            <person name="Amaro Gonzalez C."/>
        </authorList>
    </citation>
    <scope>NUCLEOTIDE SEQUENCE</scope>
</reference>
<sequence length="55" mass="6070">MSSDSLEGASSYSKTVIPNILLKQERSSSKPKTGKVLTSQVIHLIQIQLNIHFIC</sequence>